<evidence type="ECO:0000313" key="3">
    <source>
        <dbReference type="EMBL" id="KZP25601.1"/>
    </source>
</evidence>
<dbReference type="GO" id="GO:0016491">
    <property type="term" value="F:oxidoreductase activity"/>
    <property type="evidence" value="ECO:0007669"/>
    <property type="project" value="TreeGrafter"/>
</dbReference>
<evidence type="ECO:0000313" key="4">
    <source>
        <dbReference type="Proteomes" id="UP000076532"/>
    </source>
</evidence>
<dbReference type="Pfam" id="PF00106">
    <property type="entry name" value="adh_short"/>
    <property type="match status" value="1"/>
</dbReference>
<dbReference type="AlphaFoldDB" id="A0A166P1D8"/>
<dbReference type="EMBL" id="KV417519">
    <property type="protein sequence ID" value="KZP25601.1"/>
    <property type="molecule type" value="Genomic_DNA"/>
</dbReference>
<dbReference type="Proteomes" id="UP000076532">
    <property type="component" value="Unassembled WGS sequence"/>
</dbReference>
<gene>
    <name evidence="3" type="ORF">FIBSPDRAFT_662796</name>
</gene>
<protein>
    <submittedName>
        <fullName evidence="3">NAD(P)-binding protein</fullName>
    </submittedName>
</protein>
<dbReference type="InterPro" id="IPR051468">
    <property type="entry name" value="Fungal_SecMetab_SDRs"/>
</dbReference>
<dbReference type="OrthoDB" id="3192213at2759"/>
<dbReference type="STRING" id="436010.A0A166P1D8"/>
<dbReference type="PANTHER" id="PTHR43544:SF32">
    <property type="entry name" value="CHAIN DEHYDROGENASE, PUTATIVE (AFU_ORTHOLOGUE AFUA_5G01530)-RELATED"/>
    <property type="match status" value="1"/>
</dbReference>
<dbReference type="PRINTS" id="PR00081">
    <property type="entry name" value="GDHRDH"/>
</dbReference>
<proteinExistence type="inferred from homology"/>
<dbReference type="GO" id="GO:0005737">
    <property type="term" value="C:cytoplasm"/>
    <property type="evidence" value="ECO:0007669"/>
    <property type="project" value="TreeGrafter"/>
</dbReference>
<reference evidence="3 4" key="1">
    <citation type="journal article" date="2016" name="Mol. Biol. Evol.">
        <title>Comparative Genomics of Early-Diverging Mushroom-Forming Fungi Provides Insights into the Origins of Lignocellulose Decay Capabilities.</title>
        <authorList>
            <person name="Nagy L.G."/>
            <person name="Riley R."/>
            <person name="Tritt A."/>
            <person name="Adam C."/>
            <person name="Daum C."/>
            <person name="Floudas D."/>
            <person name="Sun H."/>
            <person name="Yadav J.S."/>
            <person name="Pangilinan J."/>
            <person name="Larsson K.H."/>
            <person name="Matsuura K."/>
            <person name="Barry K."/>
            <person name="Labutti K."/>
            <person name="Kuo R."/>
            <person name="Ohm R.A."/>
            <person name="Bhattacharya S.S."/>
            <person name="Shirouzu T."/>
            <person name="Yoshinaga Y."/>
            <person name="Martin F.M."/>
            <person name="Grigoriev I.V."/>
            <person name="Hibbett D.S."/>
        </authorList>
    </citation>
    <scope>NUCLEOTIDE SEQUENCE [LARGE SCALE GENOMIC DNA]</scope>
    <source>
        <strain evidence="3 4">CBS 109695</strain>
    </source>
</reference>
<accession>A0A166P1D8</accession>
<organism evidence="3 4">
    <name type="scientific">Athelia psychrophila</name>
    <dbReference type="NCBI Taxonomy" id="1759441"/>
    <lineage>
        <taxon>Eukaryota</taxon>
        <taxon>Fungi</taxon>
        <taxon>Dikarya</taxon>
        <taxon>Basidiomycota</taxon>
        <taxon>Agaricomycotina</taxon>
        <taxon>Agaricomycetes</taxon>
        <taxon>Agaricomycetidae</taxon>
        <taxon>Atheliales</taxon>
        <taxon>Atheliaceae</taxon>
        <taxon>Athelia</taxon>
    </lineage>
</organism>
<comment type="similarity">
    <text evidence="1 2">Belongs to the short-chain dehydrogenases/reductases (SDR) family.</text>
</comment>
<keyword evidence="4" id="KW-1185">Reference proteome</keyword>
<dbReference type="Gene3D" id="3.40.50.720">
    <property type="entry name" value="NAD(P)-binding Rossmann-like Domain"/>
    <property type="match status" value="1"/>
</dbReference>
<dbReference type="PRINTS" id="PR00080">
    <property type="entry name" value="SDRFAMILY"/>
</dbReference>
<feature type="non-terminal residue" evidence="3">
    <location>
        <position position="232"/>
    </location>
</feature>
<dbReference type="GO" id="GO:0019748">
    <property type="term" value="P:secondary metabolic process"/>
    <property type="evidence" value="ECO:0007669"/>
    <property type="project" value="TreeGrafter"/>
</dbReference>
<dbReference type="InterPro" id="IPR036291">
    <property type="entry name" value="NAD(P)-bd_dom_sf"/>
</dbReference>
<evidence type="ECO:0000256" key="1">
    <source>
        <dbReference type="ARBA" id="ARBA00006484"/>
    </source>
</evidence>
<dbReference type="SUPFAM" id="SSF51735">
    <property type="entry name" value="NAD(P)-binding Rossmann-fold domains"/>
    <property type="match status" value="1"/>
</dbReference>
<sequence length="232" mass="24501">MSQPKISIVVTGSNQGIGYEAARHLSKLPHVHLFVSGRDPNRVQEAIEKLKKEEGCEAELDSVVMDIADDASIHVAVADVEKQLGGAALDVLVNNAAVDLGDDVERDGLRTIFKDTFAVNTFGTAIAAEAFLPLLKRSTVGPRIVNVGSGSGSCTKLSKRGYTPDSDIVCLNSVYQASKSALNSITISLALANPEVHVVVLSPGNVLTRMNMHGGGVHPSEGSKIIVDYALE</sequence>
<dbReference type="PANTHER" id="PTHR43544">
    <property type="entry name" value="SHORT-CHAIN DEHYDROGENASE/REDUCTASE"/>
    <property type="match status" value="1"/>
</dbReference>
<evidence type="ECO:0000256" key="2">
    <source>
        <dbReference type="RuleBase" id="RU000363"/>
    </source>
</evidence>
<dbReference type="InterPro" id="IPR002347">
    <property type="entry name" value="SDR_fam"/>
</dbReference>
<name>A0A166P1D8_9AGAM</name>